<dbReference type="Pfam" id="PF08861">
    <property type="entry name" value="DUF1828"/>
    <property type="match status" value="1"/>
</dbReference>
<organism evidence="2 3">
    <name type="scientific">Brevundimonas vitisensis</name>
    <dbReference type="NCBI Taxonomy" id="2800818"/>
    <lineage>
        <taxon>Bacteria</taxon>
        <taxon>Pseudomonadati</taxon>
        <taxon>Pseudomonadota</taxon>
        <taxon>Alphaproteobacteria</taxon>
        <taxon>Caulobacterales</taxon>
        <taxon>Caulobacteraceae</taxon>
        <taxon>Brevundimonas</taxon>
    </lineage>
</organism>
<dbReference type="RefSeq" id="WP_201101793.1">
    <property type="nucleotide sequence ID" value="NZ_CP067977.1"/>
</dbReference>
<dbReference type="EMBL" id="CP067977">
    <property type="protein sequence ID" value="QQQ17419.1"/>
    <property type="molecule type" value="Genomic_DNA"/>
</dbReference>
<feature type="domain" description="DUF1828" evidence="1">
    <location>
        <begin position="28"/>
        <end position="121"/>
    </location>
</feature>
<evidence type="ECO:0000313" key="2">
    <source>
        <dbReference type="EMBL" id="QQQ17419.1"/>
    </source>
</evidence>
<gene>
    <name evidence="2" type="ORF">JIP62_08610</name>
</gene>
<proteinExistence type="predicted"/>
<dbReference type="InterPro" id="IPR014960">
    <property type="entry name" value="DUF1828"/>
</dbReference>
<accession>A0ABX7BIR8</accession>
<evidence type="ECO:0000259" key="1">
    <source>
        <dbReference type="Pfam" id="PF08861"/>
    </source>
</evidence>
<dbReference type="Proteomes" id="UP000595448">
    <property type="component" value="Chromosome"/>
</dbReference>
<evidence type="ECO:0000313" key="3">
    <source>
        <dbReference type="Proteomes" id="UP000595448"/>
    </source>
</evidence>
<protein>
    <submittedName>
        <fullName evidence="2">DUF1828 domain-containing protein</fullName>
    </submittedName>
</protein>
<name>A0ABX7BIR8_9CAUL</name>
<reference evidence="2 3" key="1">
    <citation type="submission" date="2021-01" db="EMBL/GenBank/DDBJ databases">
        <title>Brevundimonas vitis sp. nov., an bacterium isolated from grape (Vitis vinifera).</title>
        <authorList>
            <person name="Jiang L."/>
            <person name="Lee J."/>
        </authorList>
    </citation>
    <scope>NUCLEOTIDE SEQUENCE [LARGE SCALE GENOMIC DNA]</scope>
    <source>
        <strain evidence="2 3">GRTSA-9</strain>
    </source>
</reference>
<sequence length="264" mass="29650">MNLLKDVCGTFCDGLAMREVPMGFAIRTPFRNPDGDAVALYARRDPDFSSRYRFEDDGATMAELQEEGFSLDNEVRGAEFHRLLSEYGCHYDESEILIHTDYLSEEQMPAYFLKFMALMVRLGDLRMMSRTVVRDTFKVDLQEFVEATFQGMAVVERDASPMATLSDYVADVVVRGPDATLAIYAGTTEVKALEAFVLWQEMERQGLTGVIPMVVFENAKPATIKTRTVARLMNSNVSLGSLGGAQWDVSQKMRQQAGIRGVYQ</sequence>
<keyword evidence="3" id="KW-1185">Reference proteome</keyword>